<proteinExistence type="predicted"/>
<organism evidence="1 2">
    <name type="scientific">Dyadobacter subterraneus</name>
    <dbReference type="NCBI Taxonomy" id="2773304"/>
    <lineage>
        <taxon>Bacteria</taxon>
        <taxon>Pseudomonadati</taxon>
        <taxon>Bacteroidota</taxon>
        <taxon>Cytophagia</taxon>
        <taxon>Cytophagales</taxon>
        <taxon>Spirosomataceae</taxon>
        <taxon>Dyadobacter</taxon>
    </lineage>
</organism>
<comment type="caution">
    <text evidence="1">The sequence shown here is derived from an EMBL/GenBank/DDBJ whole genome shotgun (WGS) entry which is preliminary data.</text>
</comment>
<evidence type="ECO:0000313" key="2">
    <source>
        <dbReference type="Proteomes" id="UP000634134"/>
    </source>
</evidence>
<name>A0ABR9W969_9BACT</name>
<dbReference type="EMBL" id="JACYGY010000001">
    <property type="protein sequence ID" value="MBE9461958.1"/>
    <property type="molecule type" value="Genomic_DNA"/>
</dbReference>
<dbReference type="RefSeq" id="WP_194120197.1">
    <property type="nucleotide sequence ID" value="NZ_JACYGY010000001.1"/>
</dbReference>
<keyword evidence="2" id="KW-1185">Reference proteome</keyword>
<gene>
    <name evidence="1" type="ORF">IEE83_08695</name>
</gene>
<accession>A0ABR9W969</accession>
<sequence>MTNKIPYPACSETLVPIRNAWKVLSGKWKTPCIVTMRAGNNRFRSIQEV</sequence>
<evidence type="ECO:0000313" key="1">
    <source>
        <dbReference type="EMBL" id="MBE9461958.1"/>
    </source>
</evidence>
<reference evidence="2" key="1">
    <citation type="submission" date="2023-07" db="EMBL/GenBank/DDBJ databases">
        <title>Dyadobacter sp. nov 'subterranea' isolated from contaminted grondwater.</title>
        <authorList>
            <person name="Szabo I."/>
            <person name="Al-Omari J."/>
            <person name="Szerdahelyi S.G."/>
            <person name="Rado J."/>
        </authorList>
    </citation>
    <scope>NUCLEOTIDE SEQUENCE [LARGE SCALE GENOMIC DNA]</scope>
    <source>
        <strain evidence="2">UP-52</strain>
    </source>
</reference>
<protein>
    <submittedName>
        <fullName evidence="1">Uncharacterized protein</fullName>
    </submittedName>
</protein>
<dbReference type="Proteomes" id="UP000634134">
    <property type="component" value="Unassembled WGS sequence"/>
</dbReference>